<gene>
    <name evidence="2" type="ORF">PROFUN_06079</name>
</gene>
<keyword evidence="1" id="KW-0732">Signal</keyword>
<keyword evidence="3" id="KW-1185">Reference proteome</keyword>
<evidence type="ECO:0000313" key="3">
    <source>
        <dbReference type="Proteomes" id="UP000241769"/>
    </source>
</evidence>
<name>A0A2P6NPS7_9EUKA</name>
<protein>
    <submittedName>
        <fullName evidence="2">Putative phosphoglycerate mutase family protein</fullName>
    </submittedName>
</protein>
<feature type="chain" id="PRO_5015108638" evidence="1">
    <location>
        <begin position="18"/>
        <end position="182"/>
    </location>
</feature>
<evidence type="ECO:0000256" key="1">
    <source>
        <dbReference type="SAM" id="SignalP"/>
    </source>
</evidence>
<dbReference type="STRING" id="1890364.A0A2P6NPS7"/>
<dbReference type="InterPro" id="IPR029033">
    <property type="entry name" value="His_PPase_superfam"/>
</dbReference>
<dbReference type="InParanoid" id="A0A2P6NPS7"/>
<dbReference type="EMBL" id="MDYQ01000037">
    <property type="protein sequence ID" value="PRP85957.1"/>
    <property type="molecule type" value="Genomic_DNA"/>
</dbReference>
<accession>A0A2P6NPS7</accession>
<evidence type="ECO:0000313" key="2">
    <source>
        <dbReference type="EMBL" id="PRP85957.1"/>
    </source>
</evidence>
<comment type="caution">
    <text evidence="2">The sequence shown here is derived from an EMBL/GenBank/DDBJ whole genome shotgun (WGS) entry which is preliminary data.</text>
</comment>
<organism evidence="2 3">
    <name type="scientific">Planoprotostelium fungivorum</name>
    <dbReference type="NCBI Taxonomy" id="1890364"/>
    <lineage>
        <taxon>Eukaryota</taxon>
        <taxon>Amoebozoa</taxon>
        <taxon>Evosea</taxon>
        <taxon>Variosea</taxon>
        <taxon>Cavosteliida</taxon>
        <taxon>Cavosteliaceae</taxon>
        <taxon>Planoprotostelium</taxon>
    </lineage>
</organism>
<sequence>MKVLLLVVSCFICLSLAKDKDQITYLIRHGEKPADDTITGLSPAGQARAKCLSSVFGANSTYNIGYILAQDFEKSGGRNRPFQTVTPLAAALGIKIDHSCDRDDTRCVKDAVKKYQKSQEKEKNPKRVLICWEHKVLTDIADVLGIADKPVYPGDRFDVIWTVKQGSDKLTSSGERCPGDRS</sequence>
<dbReference type="Gene3D" id="3.40.50.1240">
    <property type="entry name" value="Phosphoglycerate mutase-like"/>
    <property type="match status" value="1"/>
</dbReference>
<dbReference type="OrthoDB" id="425925at2759"/>
<proteinExistence type="predicted"/>
<dbReference type="AlphaFoldDB" id="A0A2P6NPS7"/>
<reference evidence="2 3" key="1">
    <citation type="journal article" date="2018" name="Genome Biol. Evol.">
        <title>Multiple Roots of Fruiting Body Formation in Amoebozoa.</title>
        <authorList>
            <person name="Hillmann F."/>
            <person name="Forbes G."/>
            <person name="Novohradska S."/>
            <person name="Ferling I."/>
            <person name="Riege K."/>
            <person name="Groth M."/>
            <person name="Westermann M."/>
            <person name="Marz M."/>
            <person name="Spaller T."/>
            <person name="Winckler T."/>
            <person name="Schaap P."/>
            <person name="Glockner G."/>
        </authorList>
    </citation>
    <scope>NUCLEOTIDE SEQUENCE [LARGE SCALE GENOMIC DNA]</scope>
    <source>
        <strain evidence="2 3">Jena</strain>
    </source>
</reference>
<feature type="signal peptide" evidence="1">
    <location>
        <begin position="1"/>
        <end position="17"/>
    </location>
</feature>
<dbReference type="Proteomes" id="UP000241769">
    <property type="component" value="Unassembled WGS sequence"/>
</dbReference>